<dbReference type="Pfam" id="PF17802">
    <property type="entry name" value="SpaA"/>
    <property type="match status" value="3"/>
</dbReference>
<protein>
    <submittedName>
        <fullName evidence="6">Cna protein B-type domain-containing protein</fullName>
    </submittedName>
</protein>
<accession>A0A1I0HZD0</accession>
<gene>
    <name evidence="6" type="ORF">SAMN04489758_1682</name>
</gene>
<keyword evidence="4" id="KW-0472">Membrane</keyword>
<keyword evidence="2" id="KW-0964">Secreted</keyword>
<dbReference type="Gene3D" id="2.60.40.10">
    <property type="entry name" value="Immunoglobulins"/>
    <property type="match status" value="3"/>
</dbReference>
<dbReference type="EMBL" id="FOIN01000068">
    <property type="protein sequence ID" value="SET89294.1"/>
    <property type="molecule type" value="Genomic_DNA"/>
</dbReference>
<sequence>MNKVKRSLLLLMIVTLLFSFVIVLPSANTNIPYGPVDSEDRDKGIEQIMQAGVEDKCFATAIYDALVVDNYFGDDTKNIREILCEYDGKIDATNRGIKSIVGIEWLRNTQEIDFTNSLDSPNPNIKNEIRDITPLSFEYIMKIGNLSSSTEAEKWFKNRRNLFIRFGGNPIEKYGDSVGRLHILCGGGVTPMIPSDDLVAIKMGGNPDWSVTKNISLPRLERNGQEVKFSNEYNEKQLTYILKNITTINEDAHINYAELNNSKLQIKNIKQSGVLWATTAVSNNDGIDYFINSIVDENTDVANIDTATFNYTTKFSSRIYTPVYTEKEVKTKFKVTKSATCDYSGKKVVGAKYYLYDANTNQRVSDKEYITDINGEILIDEYLPVGEYYLLEFEAPEGFLLNESKISFSVIADQCNVSVSGGDKDLNINAGDIEEDPNTVYIDRNSKDVEVSINDDSNYKLDHIEITYFDLESQTFKDLSFTGPSEGTVFASAEEAAAFATNWINTNKGNAEKLGIIDGKVTVKAYFLHSKELLTSDPRPVMNVEFTKNSSGFDNNFDVVETPLAGATFKLECTHKHTDECVDSNGNYSIDHCIDPHTDCGDYYTDDGCSWSDEVTSGEDGKVVFENINTGIYKMTETVVPDGYLQPNTTWIIQVDASKLTYTIKENKNDNENINSIIRGDQKRGYTIVNSSFNVKVKKIDSKSGEVLQGAVFELFKLEMKDDVKQWVSKGTGTGATGENGLAYFEKLTEGQYMIKEIEAPPGYELITDVIEFNVPFEYTSTDKNGIESDFASDTKTVTFTVSDKVGVSLPNTGATLTARIATLGIVIMGIMILLIKKIEKHKIIREEKYRKL</sequence>
<dbReference type="PANTHER" id="PTHR36108:SF13">
    <property type="entry name" value="COLOSSIN-B-RELATED"/>
    <property type="match status" value="1"/>
</dbReference>
<reference evidence="7" key="1">
    <citation type="submission" date="2016-10" db="EMBL/GenBank/DDBJ databases">
        <authorList>
            <person name="Varghese N."/>
            <person name="Submissions S."/>
        </authorList>
    </citation>
    <scope>NUCLEOTIDE SEQUENCE [LARGE SCALE GENOMIC DNA]</scope>
    <source>
        <strain evidence="7">DSM 1551</strain>
    </source>
</reference>
<keyword evidence="4" id="KW-0812">Transmembrane</keyword>
<name>A0A1I0HZD0_9FIRM</name>
<feature type="domain" description="SpaA-like prealbumin fold" evidence="5">
    <location>
        <begin position="561"/>
        <end position="665"/>
    </location>
</feature>
<evidence type="ECO:0000259" key="5">
    <source>
        <dbReference type="Pfam" id="PF17802"/>
    </source>
</evidence>
<keyword evidence="4" id="KW-1133">Transmembrane helix</keyword>
<dbReference type="PANTHER" id="PTHR36108">
    <property type="entry name" value="COLOSSIN-B-RELATED"/>
    <property type="match status" value="1"/>
</dbReference>
<dbReference type="InterPro" id="IPR041033">
    <property type="entry name" value="SpaA_PFL_dom_1"/>
</dbReference>
<evidence type="ECO:0000313" key="6">
    <source>
        <dbReference type="EMBL" id="SET89294.1"/>
    </source>
</evidence>
<feature type="transmembrane region" description="Helical" evidence="4">
    <location>
        <begin position="817"/>
        <end position="836"/>
    </location>
</feature>
<evidence type="ECO:0000256" key="2">
    <source>
        <dbReference type="ARBA" id="ARBA00022525"/>
    </source>
</evidence>
<feature type="domain" description="SpaA-like prealbumin fold" evidence="5">
    <location>
        <begin position="343"/>
        <end position="423"/>
    </location>
</feature>
<proteinExistence type="inferred from homology"/>
<comment type="similarity">
    <text evidence="1">Belongs to the serine-aspartate repeat-containing protein (SDr) family.</text>
</comment>
<evidence type="ECO:0000256" key="3">
    <source>
        <dbReference type="ARBA" id="ARBA00022729"/>
    </source>
</evidence>
<dbReference type="RefSeq" id="WP_092357033.1">
    <property type="nucleotide sequence ID" value="NZ_FOIN01000068.1"/>
</dbReference>
<evidence type="ECO:0000313" key="7">
    <source>
        <dbReference type="Proteomes" id="UP000198558"/>
    </source>
</evidence>
<keyword evidence="3" id="KW-0732">Signal</keyword>
<organism evidence="6 7">
    <name type="scientific">Thomasclavelia cocleata</name>
    <dbReference type="NCBI Taxonomy" id="69824"/>
    <lineage>
        <taxon>Bacteria</taxon>
        <taxon>Bacillati</taxon>
        <taxon>Bacillota</taxon>
        <taxon>Erysipelotrichia</taxon>
        <taxon>Erysipelotrichales</taxon>
        <taxon>Coprobacillaceae</taxon>
        <taxon>Thomasclavelia</taxon>
    </lineage>
</organism>
<dbReference type="AlphaFoldDB" id="A0A1I0HZD0"/>
<feature type="domain" description="SpaA-like prealbumin fold" evidence="5">
    <location>
        <begin position="694"/>
        <end position="776"/>
    </location>
</feature>
<keyword evidence="7" id="KW-1185">Reference proteome</keyword>
<dbReference type="InterPro" id="IPR013783">
    <property type="entry name" value="Ig-like_fold"/>
</dbReference>
<dbReference type="Proteomes" id="UP000198558">
    <property type="component" value="Unassembled WGS sequence"/>
</dbReference>
<evidence type="ECO:0000256" key="1">
    <source>
        <dbReference type="ARBA" id="ARBA00007257"/>
    </source>
</evidence>
<dbReference type="GeneID" id="78289652"/>
<dbReference type="OrthoDB" id="1654905at2"/>
<evidence type="ECO:0000256" key="4">
    <source>
        <dbReference type="SAM" id="Phobius"/>
    </source>
</evidence>